<evidence type="ECO:0000256" key="3">
    <source>
        <dbReference type="ARBA" id="ARBA00015946"/>
    </source>
</evidence>
<feature type="transmembrane region" description="Helical" evidence="17">
    <location>
        <begin position="34"/>
        <end position="55"/>
    </location>
</feature>
<evidence type="ECO:0000256" key="6">
    <source>
        <dbReference type="ARBA" id="ARBA00022692"/>
    </source>
</evidence>
<dbReference type="SUPFAM" id="SSF81464">
    <property type="entry name" value="Cytochrome c oxidase subunit II-like, transmembrane region"/>
    <property type="match status" value="1"/>
</dbReference>
<dbReference type="InterPro" id="IPR036257">
    <property type="entry name" value="Cyt_c_oxidase_su2_TM_sf"/>
</dbReference>
<sequence length="196" mass="23529">MNLIILLMMISWMMFLFQNNFSNNLILLNKLNNYIMLIMMMIMITIIYLNMFIYMNKFNNKMLIENNMIELIWTIIPILIIFIIAIPSMKIIYLNNELKNNIISIKIISNQWFWYYEYLNLNKKFNSYMTYKSNFNFNLIETDNSMIIPFNMPIQLILTSMDVIHSWTIPSINIKIDTIPNQLNNQIIKINKPGLI</sequence>
<dbReference type="PROSITE" id="PS50857">
    <property type="entry name" value="COX2_CUA"/>
    <property type="match status" value="1"/>
</dbReference>
<dbReference type="PANTHER" id="PTHR22888">
    <property type="entry name" value="CYTOCHROME C OXIDASE, SUBUNIT II"/>
    <property type="match status" value="1"/>
</dbReference>
<evidence type="ECO:0000256" key="14">
    <source>
        <dbReference type="ARBA" id="ARBA00023136"/>
    </source>
</evidence>
<feature type="non-terminal residue" evidence="20">
    <location>
        <position position="196"/>
    </location>
</feature>
<comment type="function">
    <text evidence="16">Component of the cytochrome c oxidase, the last enzyme in the mitochondrial electron transport chain which drives oxidative phosphorylation. The respiratory chain contains 3 multisubunit complexes succinate dehydrogenase (complex II, CII), ubiquinol-cytochrome c oxidoreductase (cytochrome b-c1 complex, complex III, CIII) and cytochrome c oxidase (complex IV, CIV), that cooperate to transfer electrons derived from NADH and succinate to molecular oxygen, creating an electrochemical gradient over the inner membrane that drives transmembrane transport and the ATP synthase. Cytochrome c oxidase is the component of the respiratory chain that catalyzes the reduction of oxygen to water. Electrons originating from reduced cytochrome c in the intermembrane space (IMS) are transferred via the dinuclear copper A center (CU(A)) of subunit 2 and heme A of subunit 1 to the active site in subunit 1, a binuclear center (BNC) formed by heme A3 and copper B (CU(B)). The BNC reduces molecular oxygen to 2 water molecules using 4 electrons from cytochrome c in the IMS and 4 protons from the mitochondrial matrix.</text>
</comment>
<feature type="domain" description="Cytochrome oxidase subunit II copper A binding" evidence="18">
    <location>
        <begin position="100"/>
        <end position="196"/>
    </location>
</feature>
<keyword evidence="9" id="KW-1278">Translocase</keyword>
<dbReference type="GO" id="GO:0004129">
    <property type="term" value="F:cytochrome-c oxidase activity"/>
    <property type="evidence" value="ECO:0007669"/>
    <property type="project" value="UniProtKB-EC"/>
</dbReference>
<evidence type="ECO:0000256" key="15">
    <source>
        <dbReference type="ARBA" id="ARBA00049512"/>
    </source>
</evidence>
<reference evidence="20" key="1">
    <citation type="journal article" date="2009" name="Genes Genet. Syst.">
        <title>Mitochondrial phylogeny certified PGL (Paternal Genome Loss) is of single origin and haplodiploidy sensu stricto (arrhenotoky) did not evolve from PGL in the scale insects (Hemiptera: Coccoidea).</title>
        <authorList>
            <person name="Yokogawa T."/>
            <person name="Yahara T."/>
        </authorList>
    </citation>
    <scope>NUCLEOTIDE SEQUENCE</scope>
</reference>
<evidence type="ECO:0000256" key="13">
    <source>
        <dbReference type="ARBA" id="ARBA00023128"/>
    </source>
</evidence>
<dbReference type="EMBL" id="AB439516">
    <property type="protein sequence ID" value="BAH47499.1"/>
    <property type="molecule type" value="Genomic_DNA"/>
</dbReference>
<dbReference type="Gene3D" id="2.60.40.420">
    <property type="entry name" value="Cupredoxins - blue copper proteins"/>
    <property type="match status" value="1"/>
</dbReference>
<dbReference type="InterPro" id="IPR008972">
    <property type="entry name" value="Cupredoxin"/>
</dbReference>
<keyword evidence="12 16" id="KW-0186">Copper</keyword>
<evidence type="ECO:0000259" key="18">
    <source>
        <dbReference type="PROSITE" id="PS50857"/>
    </source>
</evidence>
<evidence type="ECO:0000256" key="11">
    <source>
        <dbReference type="ARBA" id="ARBA00022989"/>
    </source>
</evidence>
<evidence type="ECO:0000256" key="5">
    <source>
        <dbReference type="ARBA" id="ARBA00022660"/>
    </source>
</evidence>
<dbReference type="PANTHER" id="PTHR22888:SF9">
    <property type="entry name" value="CYTOCHROME C OXIDASE SUBUNIT 2"/>
    <property type="match status" value="1"/>
</dbReference>
<protein>
    <recommendedName>
        <fullName evidence="3 16">Cytochrome c oxidase subunit 2</fullName>
    </recommendedName>
</protein>
<dbReference type="PRINTS" id="PR01166">
    <property type="entry name" value="CYCOXIDASEII"/>
</dbReference>
<evidence type="ECO:0000259" key="19">
    <source>
        <dbReference type="PROSITE" id="PS50999"/>
    </source>
</evidence>
<keyword evidence="4 16" id="KW-0813">Transport</keyword>
<evidence type="ECO:0000256" key="2">
    <source>
        <dbReference type="ARBA" id="ARBA00007866"/>
    </source>
</evidence>
<comment type="subcellular location">
    <subcellularLocation>
        <location evidence="1 16">Mitochondrion inner membrane</location>
        <topology evidence="1 16">Multi-pass membrane protein</topology>
    </subcellularLocation>
</comment>
<evidence type="ECO:0000256" key="10">
    <source>
        <dbReference type="ARBA" id="ARBA00022982"/>
    </source>
</evidence>
<feature type="transmembrane region" description="Helical" evidence="17">
    <location>
        <begin position="67"/>
        <end position="86"/>
    </location>
</feature>
<comment type="catalytic activity">
    <reaction evidence="15">
        <text>4 Fe(II)-[cytochrome c] + O2 + 8 H(+)(in) = 4 Fe(III)-[cytochrome c] + 2 H2O + 4 H(+)(out)</text>
        <dbReference type="Rhea" id="RHEA:11436"/>
        <dbReference type="Rhea" id="RHEA-COMP:10350"/>
        <dbReference type="Rhea" id="RHEA-COMP:14399"/>
        <dbReference type="ChEBI" id="CHEBI:15377"/>
        <dbReference type="ChEBI" id="CHEBI:15378"/>
        <dbReference type="ChEBI" id="CHEBI:15379"/>
        <dbReference type="ChEBI" id="CHEBI:29033"/>
        <dbReference type="ChEBI" id="CHEBI:29034"/>
        <dbReference type="EC" id="7.1.1.9"/>
    </reaction>
    <physiologicalReaction direction="left-to-right" evidence="15">
        <dbReference type="Rhea" id="RHEA:11437"/>
    </physiologicalReaction>
</comment>
<organism evidence="20">
    <name type="scientific">Miscanthicoccus miscanthi</name>
    <dbReference type="NCBI Taxonomy" id="490960"/>
    <lineage>
        <taxon>Eukaryota</taxon>
        <taxon>Metazoa</taxon>
        <taxon>Ecdysozoa</taxon>
        <taxon>Arthropoda</taxon>
        <taxon>Hexapoda</taxon>
        <taxon>Insecta</taxon>
        <taxon>Pterygota</taxon>
        <taxon>Neoptera</taxon>
        <taxon>Paraneoptera</taxon>
        <taxon>Hemiptera</taxon>
        <taxon>Sternorrhyncha</taxon>
        <taxon>Coccoidea</taxon>
        <taxon>Pseudococcidae</taxon>
        <taxon>Miscanthicoccus</taxon>
    </lineage>
</organism>
<evidence type="ECO:0000256" key="17">
    <source>
        <dbReference type="SAM" id="Phobius"/>
    </source>
</evidence>
<dbReference type="InterPro" id="IPR045187">
    <property type="entry name" value="CcO_II"/>
</dbReference>
<dbReference type="InterPro" id="IPR011759">
    <property type="entry name" value="Cyt_c_oxidase_su2_TM_dom"/>
</dbReference>
<evidence type="ECO:0000256" key="12">
    <source>
        <dbReference type="ARBA" id="ARBA00023008"/>
    </source>
</evidence>
<dbReference type="PROSITE" id="PS50999">
    <property type="entry name" value="COX2_TM"/>
    <property type="match status" value="1"/>
</dbReference>
<dbReference type="GO" id="GO:0005507">
    <property type="term" value="F:copper ion binding"/>
    <property type="evidence" value="ECO:0007669"/>
    <property type="project" value="InterPro"/>
</dbReference>
<evidence type="ECO:0000256" key="7">
    <source>
        <dbReference type="ARBA" id="ARBA00022792"/>
    </source>
</evidence>
<keyword evidence="14 16" id="KW-0472">Membrane</keyword>
<dbReference type="Pfam" id="PF02790">
    <property type="entry name" value="COX2_TM"/>
    <property type="match status" value="1"/>
</dbReference>
<dbReference type="GO" id="GO:0042773">
    <property type="term" value="P:ATP synthesis coupled electron transport"/>
    <property type="evidence" value="ECO:0007669"/>
    <property type="project" value="TreeGrafter"/>
</dbReference>
<keyword evidence="5 16" id="KW-0679">Respiratory chain</keyword>
<dbReference type="Pfam" id="PF00116">
    <property type="entry name" value="COX2"/>
    <property type="match status" value="1"/>
</dbReference>
<dbReference type="GO" id="GO:0005743">
    <property type="term" value="C:mitochondrial inner membrane"/>
    <property type="evidence" value="ECO:0007669"/>
    <property type="project" value="UniProtKB-SubCell"/>
</dbReference>
<keyword evidence="13 16" id="KW-0496">Mitochondrion</keyword>
<geneLocation type="mitochondrion" evidence="20"/>
<dbReference type="AlphaFoldDB" id="C0SSS3"/>
<accession>C0SSS3</accession>
<dbReference type="Gene3D" id="1.10.287.90">
    <property type="match status" value="1"/>
</dbReference>
<keyword evidence="8" id="KW-0460">Magnesium</keyword>
<evidence type="ECO:0000256" key="8">
    <source>
        <dbReference type="ARBA" id="ARBA00022842"/>
    </source>
</evidence>
<evidence type="ECO:0000256" key="9">
    <source>
        <dbReference type="ARBA" id="ARBA00022967"/>
    </source>
</evidence>
<keyword evidence="6 16" id="KW-0812">Transmembrane</keyword>
<evidence type="ECO:0000256" key="1">
    <source>
        <dbReference type="ARBA" id="ARBA00004448"/>
    </source>
</evidence>
<comment type="similarity">
    <text evidence="2 16">Belongs to the cytochrome c oxidase subunit 2 family.</text>
</comment>
<keyword evidence="10 16" id="KW-0249">Electron transport</keyword>
<proteinExistence type="inferred from homology"/>
<comment type="cofactor">
    <cofactor evidence="16">
        <name>Cu cation</name>
        <dbReference type="ChEBI" id="CHEBI:23378"/>
    </cofactor>
    <text evidence="16">Binds a copper A center.</text>
</comment>
<dbReference type="SUPFAM" id="SSF49503">
    <property type="entry name" value="Cupredoxins"/>
    <property type="match status" value="1"/>
</dbReference>
<evidence type="ECO:0000256" key="16">
    <source>
        <dbReference type="RuleBase" id="RU000457"/>
    </source>
</evidence>
<keyword evidence="16" id="KW-0479">Metal-binding</keyword>
<feature type="domain" description="Cytochrome oxidase subunit II transmembrane region profile" evidence="19">
    <location>
        <begin position="9"/>
        <end position="99"/>
    </location>
</feature>
<dbReference type="InterPro" id="IPR002429">
    <property type="entry name" value="CcO_II-like_C"/>
</dbReference>
<keyword evidence="7 16" id="KW-0999">Mitochondrion inner membrane</keyword>
<gene>
    <name evidence="20" type="primary">COX2</name>
</gene>
<evidence type="ECO:0000256" key="4">
    <source>
        <dbReference type="ARBA" id="ARBA00022448"/>
    </source>
</evidence>
<name>C0SSS3_9HEMI</name>
<keyword evidence="11 17" id="KW-1133">Transmembrane helix</keyword>
<evidence type="ECO:0000313" key="20">
    <source>
        <dbReference type="EMBL" id="BAH47499.1"/>
    </source>
</evidence>